<dbReference type="InterPro" id="IPR037523">
    <property type="entry name" value="VOC_core"/>
</dbReference>
<dbReference type="PANTHER" id="PTHR36503:SF2">
    <property type="entry name" value="BLR2408 PROTEIN"/>
    <property type="match status" value="1"/>
</dbReference>
<dbReference type="OrthoDB" id="4265398at2"/>
<dbReference type="InterPro" id="IPR029068">
    <property type="entry name" value="Glyas_Bleomycin-R_OHBP_Dase"/>
</dbReference>
<reference evidence="2 3" key="1">
    <citation type="submission" date="2017-06" db="EMBL/GenBank/DDBJ databases">
        <authorList>
            <person name="Kim H.J."/>
            <person name="Triplett B.A."/>
        </authorList>
    </citation>
    <scope>NUCLEOTIDE SEQUENCE [LARGE SCALE GENOMIC DNA]</scope>
    <source>
        <strain evidence="2 3">DSM 45207</strain>
    </source>
</reference>
<dbReference type="SUPFAM" id="SSF54593">
    <property type="entry name" value="Glyoxalase/Bleomycin resistance protein/Dihydroxybiphenyl dioxygenase"/>
    <property type="match status" value="1"/>
</dbReference>
<dbReference type="Gene3D" id="3.10.180.10">
    <property type="entry name" value="2,3-Dihydroxybiphenyl 1,2-Dioxygenase, domain 1"/>
    <property type="match status" value="1"/>
</dbReference>
<evidence type="ECO:0000259" key="1">
    <source>
        <dbReference type="PROSITE" id="PS51819"/>
    </source>
</evidence>
<dbReference type="Pfam" id="PF00903">
    <property type="entry name" value="Glyoxalase"/>
    <property type="match status" value="1"/>
</dbReference>
<keyword evidence="3" id="KW-1185">Reference proteome</keyword>
<gene>
    <name evidence="2" type="ORF">SAMN06265360_103233</name>
</gene>
<dbReference type="PANTHER" id="PTHR36503">
    <property type="entry name" value="BLR2520 PROTEIN"/>
    <property type="match status" value="1"/>
</dbReference>
<evidence type="ECO:0000313" key="2">
    <source>
        <dbReference type="EMBL" id="SNR36379.1"/>
    </source>
</evidence>
<dbReference type="AlphaFoldDB" id="A0A238VS91"/>
<sequence length="134" mass="14672">MPTKAFVNLPVKDLTKSVAFFTELGFEFDPKFTDDNATCMIVNDGVAVMLLVEEFFGNFTSKKPCDTGTHAEAIIALSADSRDEVDSLVDRALSAGGSPSNEPIDMEGMYGRSFQDVDGHNWEVMYMDPSVMGQ</sequence>
<feature type="domain" description="VOC" evidence="1">
    <location>
        <begin position="3"/>
        <end position="127"/>
    </location>
</feature>
<dbReference type="RefSeq" id="WP_089300076.1">
    <property type="nucleotide sequence ID" value="NZ_FZNW01000003.1"/>
</dbReference>
<dbReference type="InterPro" id="IPR004360">
    <property type="entry name" value="Glyas_Fos-R_dOase_dom"/>
</dbReference>
<protein>
    <recommendedName>
        <fullName evidence="1">VOC domain-containing protein</fullName>
    </recommendedName>
</protein>
<dbReference type="EMBL" id="FZNW01000003">
    <property type="protein sequence ID" value="SNR36379.1"/>
    <property type="molecule type" value="Genomic_DNA"/>
</dbReference>
<dbReference type="PROSITE" id="PS51819">
    <property type="entry name" value="VOC"/>
    <property type="match status" value="1"/>
</dbReference>
<evidence type="ECO:0000313" key="3">
    <source>
        <dbReference type="Proteomes" id="UP000198348"/>
    </source>
</evidence>
<accession>A0A238VS91</accession>
<dbReference type="Proteomes" id="UP000198348">
    <property type="component" value="Unassembled WGS sequence"/>
</dbReference>
<organism evidence="2 3">
    <name type="scientific">Haloechinothrix alba</name>
    <dbReference type="NCBI Taxonomy" id="664784"/>
    <lineage>
        <taxon>Bacteria</taxon>
        <taxon>Bacillati</taxon>
        <taxon>Actinomycetota</taxon>
        <taxon>Actinomycetes</taxon>
        <taxon>Pseudonocardiales</taxon>
        <taxon>Pseudonocardiaceae</taxon>
        <taxon>Haloechinothrix</taxon>
    </lineage>
</organism>
<proteinExistence type="predicted"/>
<name>A0A238VS91_9PSEU</name>